<evidence type="ECO:0000313" key="3">
    <source>
        <dbReference type="Proteomes" id="UP000008922"/>
    </source>
</evidence>
<sequence>MILVIAFLCITIGYVFGWLVATWRAGKEKDETEELLSKAVSPSPERPFPLLLGVFQDPISRRIQVEWKGQKVEKALDLSADERGKLLGTLSDVKEWLGAPELPLKVSSVSVESPRPSEPVVPPLPEEPVRPPSILSGVTSALADAMQPPRQEKPKSIVEQIDEIFQKKLEGTPYEGKRIFLMEDPRRGVLVRIEGQVYEGVENVPEGEVKQLLRSAVSEWERSQELQIKRKA</sequence>
<organism evidence="2 3">
    <name type="scientific">Anaerolinea thermophila (strain DSM 14523 / JCM 11388 / NBRC 100420 / UNI-1)</name>
    <dbReference type="NCBI Taxonomy" id="926569"/>
    <lineage>
        <taxon>Bacteria</taxon>
        <taxon>Bacillati</taxon>
        <taxon>Chloroflexota</taxon>
        <taxon>Anaerolineae</taxon>
        <taxon>Anaerolineales</taxon>
        <taxon>Anaerolineaceae</taxon>
        <taxon>Anaerolinea</taxon>
    </lineage>
</organism>
<reference evidence="2 3" key="1">
    <citation type="submission" date="2010-12" db="EMBL/GenBank/DDBJ databases">
        <title>Whole genome sequence of Anaerolinea thermophila UNI-1.</title>
        <authorList>
            <person name="Narita-Yamada S."/>
            <person name="Kishi E."/>
            <person name="Watanabe Y."/>
            <person name="Takasaki K."/>
            <person name="Ankai A."/>
            <person name="Oguchi A."/>
            <person name="Fukui S."/>
            <person name="Takahashi M."/>
            <person name="Yashiro I."/>
            <person name="Hosoyama A."/>
            <person name="Sekiguchi Y."/>
            <person name="Hanada S."/>
            <person name="Fujita N."/>
        </authorList>
    </citation>
    <scope>NUCLEOTIDE SEQUENCE [LARGE SCALE GENOMIC DNA]</scope>
    <source>
        <strain evidence="3">DSM 14523 / JCM 11388 / NBRC 100420 / UNI-1</strain>
    </source>
</reference>
<evidence type="ECO:0000313" key="2">
    <source>
        <dbReference type="EMBL" id="BAJ63314.1"/>
    </source>
</evidence>
<gene>
    <name evidence="2" type="ordered locus">ANT_12800</name>
</gene>
<dbReference type="InParanoid" id="E8N4F0"/>
<evidence type="ECO:0000256" key="1">
    <source>
        <dbReference type="SAM" id="MobiDB-lite"/>
    </source>
</evidence>
<feature type="compositionally biased region" description="Pro residues" evidence="1">
    <location>
        <begin position="116"/>
        <end position="126"/>
    </location>
</feature>
<name>E8N4F0_ANATU</name>
<dbReference type="KEGG" id="atm:ANT_12800"/>
<dbReference type="HOGENOM" id="CLU_1192804_0_0_0"/>
<accession>E8N4F0</accession>
<proteinExistence type="predicted"/>
<dbReference type="Proteomes" id="UP000008922">
    <property type="component" value="Chromosome"/>
</dbReference>
<keyword evidence="3" id="KW-1185">Reference proteome</keyword>
<dbReference type="AlphaFoldDB" id="E8N4F0"/>
<dbReference type="STRING" id="926569.ANT_12800"/>
<feature type="region of interest" description="Disordered" evidence="1">
    <location>
        <begin position="110"/>
        <end position="129"/>
    </location>
</feature>
<protein>
    <submittedName>
        <fullName evidence="2">Uncharacterized protein</fullName>
    </submittedName>
</protein>
<dbReference type="EMBL" id="AP012029">
    <property type="protein sequence ID" value="BAJ63314.1"/>
    <property type="molecule type" value="Genomic_DNA"/>
</dbReference>